<evidence type="ECO:0000256" key="2">
    <source>
        <dbReference type="ARBA" id="ARBA00023125"/>
    </source>
</evidence>
<evidence type="ECO:0000256" key="3">
    <source>
        <dbReference type="ARBA" id="ARBA00023163"/>
    </source>
</evidence>
<dbReference type="EMBL" id="HG938356">
    <property type="protein sequence ID" value="CDN57948.1"/>
    <property type="molecule type" value="Genomic_DNA"/>
</dbReference>
<feature type="domain" description="HTH araC/xylS-type" evidence="4">
    <location>
        <begin position="209"/>
        <end position="307"/>
    </location>
</feature>
<dbReference type="Pfam" id="PF12833">
    <property type="entry name" value="HTH_18"/>
    <property type="match status" value="1"/>
</dbReference>
<dbReference type="KEGG" id="ngl:RG1141_PA11160"/>
<dbReference type="InterPro" id="IPR050204">
    <property type="entry name" value="AraC_XylS_family_regulators"/>
</dbReference>
<reference evidence="6" key="1">
    <citation type="journal article" date="2014" name="BMC Genomics">
        <title>Genome sequencing of two Neorhizobium galegae strains reveals a noeT gene responsible for the unusual acetylation of the nodulation factors.</title>
        <authorList>
            <person name="Osterman J."/>
            <person name="Marsh J."/>
            <person name="Laine P.K."/>
            <person name="Zeng Z."/>
            <person name="Alatalo E."/>
            <person name="Sullivan J.T."/>
            <person name="Young J.P."/>
            <person name="Thomas-Oates J."/>
            <person name="Paulin L."/>
            <person name="Lindstrom K."/>
        </authorList>
    </citation>
    <scope>NUCLEOTIDE SEQUENCE [LARGE SCALE GENOMIC DNA]</scope>
    <source>
        <strain evidence="6">HAMBI 1141</strain>
        <plasmid evidence="6">II</plasmid>
    </source>
</reference>
<dbReference type="GO" id="GO:0003700">
    <property type="term" value="F:DNA-binding transcription factor activity"/>
    <property type="evidence" value="ECO:0007669"/>
    <property type="project" value="InterPro"/>
</dbReference>
<dbReference type="PROSITE" id="PS00041">
    <property type="entry name" value="HTH_ARAC_FAMILY_1"/>
    <property type="match status" value="1"/>
</dbReference>
<dbReference type="HOGENOM" id="CLU_000445_81_0_5"/>
<dbReference type="Pfam" id="PF12852">
    <property type="entry name" value="Cupin_6"/>
    <property type="match status" value="1"/>
</dbReference>
<evidence type="ECO:0000259" key="4">
    <source>
        <dbReference type="PROSITE" id="PS01124"/>
    </source>
</evidence>
<dbReference type="RefSeq" id="WP_040125213.1">
    <property type="nucleotide sequence ID" value="NZ_HG938356.1"/>
</dbReference>
<keyword evidence="3" id="KW-0804">Transcription</keyword>
<evidence type="ECO:0000313" key="5">
    <source>
        <dbReference type="EMBL" id="CDN57948.1"/>
    </source>
</evidence>
<keyword evidence="2" id="KW-0238">DNA-binding</keyword>
<dbReference type="SMART" id="SM00342">
    <property type="entry name" value="HTH_ARAC"/>
    <property type="match status" value="1"/>
</dbReference>
<dbReference type="Proteomes" id="UP000028186">
    <property type="component" value="Plasmid pHAMBI1141a"/>
</dbReference>
<sequence length="307" mass="32617">MKLSQSSKLVADPLSNVLDVLGARVTRRTRMEAAGEWALAFPAMDRLKFVAVLRGTSWMLLPSREPQFMQAGDVGLLGRTPYVVASDPGQTPIDGQVFYGASGCDVARFGGNDTIGIGGTVSFAADNADFLLDMLPDFLLVPRGTPASGAIATILNLMNDEIQRDRIGGEVVSSRLADILLVEAIRAYASQPEQVGIGWFGALSDPRLGRVLQAIHEDVSRPWTVAGLASVAGMSRAAFSAAFARRVGQPPLTYLRAWRLTIARAALARGDANVATIARSVGYESQSAFGHAFKREFGSPPKAGPAS</sequence>
<gene>
    <name evidence="5" type="ORF">RG1141_PA11160</name>
</gene>
<dbReference type="eggNOG" id="COG2207">
    <property type="taxonomic scope" value="Bacteria"/>
</dbReference>
<dbReference type="SUPFAM" id="SSF46689">
    <property type="entry name" value="Homeodomain-like"/>
    <property type="match status" value="2"/>
</dbReference>
<dbReference type="Gene3D" id="1.10.10.60">
    <property type="entry name" value="Homeodomain-like"/>
    <property type="match status" value="1"/>
</dbReference>
<name>A0A068THZ1_NEOGA</name>
<dbReference type="InterPro" id="IPR018062">
    <property type="entry name" value="HTH_AraC-typ_CS"/>
</dbReference>
<keyword evidence="5" id="KW-0614">Plasmid</keyword>
<accession>A0A068THZ1</accession>
<dbReference type="PANTHER" id="PTHR46796">
    <property type="entry name" value="HTH-TYPE TRANSCRIPTIONAL ACTIVATOR RHAS-RELATED"/>
    <property type="match status" value="1"/>
</dbReference>
<dbReference type="AlphaFoldDB" id="A0A068THZ1"/>
<dbReference type="GO" id="GO:0043565">
    <property type="term" value="F:sequence-specific DNA binding"/>
    <property type="evidence" value="ECO:0007669"/>
    <property type="project" value="InterPro"/>
</dbReference>
<dbReference type="PANTHER" id="PTHR46796:SF7">
    <property type="entry name" value="ARAC FAMILY TRANSCRIPTIONAL REGULATOR"/>
    <property type="match status" value="1"/>
</dbReference>
<geneLocation type="plasmid" evidence="6">
    <name>II</name>
</geneLocation>
<dbReference type="InterPro" id="IPR018060">
    <property type="entry name" value="HTH_AraC"/>
</dbReference>
<dbReference type="InterPro" id="IPR032783">
    <property type="entry name" value="AraC_lig"/>
</dbReference>
<protein>
    <submittedName>
        <fullName evidence="5">Putative araC-like transcription regulator</fullName>
    </submittedName>
</protein>
<dbReference type="PROSITE" id="PS01124">
    <property type="entry name" value="HTH_ARAC_FAMILY_2"/>
    <property type="match status" value="1"/>
</dbReference>
<dbReference type="InterPro" id="IPR009057">
    <property type="entry name" value="Homeodomain-like_sf"/>
</dbReference>
<evidence type="ECO:0000256" key="1">
    <source>
        <dbReference type="ARBA" id="ARBA00023015"/>
    </source>
</evidence>
<proteinExistence type="predicted"/>
<keyword evidence="1" id="KW-0805">Transcription regulation</keyword>
<evidence type="ECO:0000313" key="6">
    <source>
        <dbReference type="Proteomes" id="UP000028186"/>
    </source>
</evidence>
<organism evidence="5 6">
    <name type="scientific">Neorhizobium galegae bv. officinalis bv. officinalis str. HAMBI 1141</name>
    <dbReference type="NCBI Taxonomy" id="1028801"/>
    <lineage>
        <taxon>Bacteria</taxon>
        <taxon>Pseudomonadati</taxon>
        <taxon>Pseudomonadota</taxon>
        <taxon>Alphaproteobacteria</taxon>
        <taxon>Hyphomicrobiales</taxon>
        <taxon>Rhizobiaceae</taxon>
        <taxon>Rhizobium/Agrobacterium group</taxon>
        <taxon>Neorhizobium</taxon>
    </lineage>
</organism>